<dbReference type="EMBL" id="KZ512477">
    <property type="protein sequence ID" value="PKU31653.1"/>
    <property type="molecule type" value="Genomic_DNA"/>
</dbReference>
<dbReference type="Pfam" id="PF20309">
    <property type="entry name" value="DRHyd-ASK"/>
    <property type="match status" value="1"/>
</dbReference>
<evidence type="ECO:0000313" key="3">
    <source>
        <dbReference type="EMBL" id="PKU31653.1"/>
    </source>
</evidence>
<proteinExistence type="predicted"/>
<protein>
    <submittedName>
        <fullName evidence="3">Mitogen-activated protein kinase kinase kinase 5</fullName>
    </submittedName>
</protein>
<keyword evidence="3" id="KW-0808">Transferase</keyword>
<evidence type="ECO:0000259" key="2">
    <source>
        <dbReference type="Pfam" id="PF20309"/>
    </source>
</evidence>
<keyword evidence="3" id="KW-0418">Kinase</keyword>
<feature type="region of interest" description="Disordered" evidence="1">
    <location>
        <begin position="1"/>
        <end position="39"/>
    </location>
</feature>
<sequence>MSDSGEGIVSLPVPSPPGEEALGRRAPGAEAGARSLLSDLAGPPAGPLWAEDGAAAAAAGACPGIASRAKGGGRRTAVTYVINEASQGPLLAAESGALQSLREACEVVGAALETLHFGKLDFGETAVLDRFYNAEGEEEPEA</sequence>
<feature type="compositionally biased region" description="Low complexity" evidence="1">
    <location>
        <begin position="18"/>
        <end position="34"/>
    </location>
</feature>
<evidence type="ECO:0000313" key="4">
    <source>
        <dbReference type="Proteomes" id="UP000233556"/>
    </source>
</evidence>
<dbReference type="InterPro" id="IPR046872">
    <property type="entry name" value="DRHyd-ASK"/>
</dbReference>
<gene>
    <name evidence="3" type="ORF">llap_18043</name>
</gene>
<evidence type="ECO:0000256" key="1">
    <source>
        <dbReference type="SAM" id="MobiDB-lite"/>
    </source>
</evidence>
<feature type="domain" description="MAP3K deoxyribohydrolase" evidence="2">
    <location>
        <begin position="100"/>
        <end position="134"/>
    </location>
</feature>
<dbReference type="AlphaFoldDB" id="A0A2I0TCX5"/>
<dbReference type="OrthoDB" id="8876391at2759"/>
<organism evidence="3 4">
    <name type="scientific">Limosa lapponica baueri</name>
    <dbReference type="NCBI Taxonomy" id="1758121"/>
    <lineage>
        <taxon>Eukaryota</taxon>
        <taxon>Metazoa</taxon>
        <taxon>Chordata</taxon>
        <taxon>Craniata</taxon>
        <taxon>Vertebrata</taxon>
        <taxon>Euteleostomi</taxon>
        <taxon>Archelosauria</taxon>
        <taxon>Archosauria</taxon>
        <taxon>Dinosauria</taxon>
        <taxon>Saurischia</taxon>
        <taxon>Theropoda</taxon>
        <taxon>Coelurosauria</taxon>
        <taxon>Aves</taxon>
        <taxon>Neognathae</taxon>
        <taxon>Neoaves</taxon>
        <taxon>Charadriiformes</taxon>
        <taxon>Scolopacidae</taxon>
        <taxon>Limosa</taxon>
    </lineage>
</organism>
<keyword evidence="4" id="KW-1185">Reference proteome</keyword>
<dbReference type="GO" id="GO:0016301">
    <property type="term" value="F:kinase activity"/>
    <property type="evidence" value="ECO:0007669"/>
    <property type="project" value="UniProtKB-KW"/>
</dbReference>
<accession>A0A2I0TCX5</accession>
<name>A0A2I0TCX5_LIMLA</name>
<reference evidence="4" key="2">
    <citation type="submission" date="2017-12" db="EMBL/GenBank/DDBJ databases">
        <title>Genome sequence of the Bar-tailed Godwit (Limosa lapponica baueri).</title>
        <authorList>
            <person name="Lima N.C.B."/>
            <person name="Parody-Merino A.M."/>
            <person name="Battley P.F."/>
            <person name="Fidler A.E."/>
            <person name="Prosdocimi F."/>
        </authorList>
    </citation>
    <scope>NUCLEOTIDE SEQUENCE [LARGE SCALE GENOMIC DNA]</scope>
</reference>
<reference evidence="4" key="1">
    <citation type="submission" date="2017-11" db="EMBL/GenBank/DDBJ databases">
        <authorList>
            <person name="Lima N.C."/>
            <person name="Parody-Merino A.M."/>
            <person name="Battley P.F."/>
            <person name="Fidler A.E."/>
            <person name="Prosdocimi F."/>
        </authorList>
    </citation>
    <scope>NUCLEOTIDE SEQUENCE [LARGE SCALE GENOMIC DNA]</scope>
</reference>
<dbReference type="Proteomes" id="UP000233556">
    <property type="component" value="Unassembled WGS sequence"/>
</dbReference>